<dbReference type="SUPFAM" id="SSF53448">
    <property type="entry name" value="Nucleotide-diphospho-sugar transferases"/>
    <property type="match status" value="1"/>
</dbReference>
<dbReference type="InterPro" id="IPR011831">
    <property type="entry name" value="ADP-Glc_PPase"/>
</dbReference>
<keyword evidence="6" id="KW-1185">Reference proteome</keyword>
<accession>A0A1I3DPG5</accession>
<gene>
    <name evidence="5" type="ORF">SAMN05192551_10450</name>
</gene>
<evidence type="ECO:0000256" key="2">
    <source>
        <dbReference type="ARBA" id="ARBA00023056"/>
    </source>
</evidence>
<name>A0A1I3DPG5_9FIRM</name>
<sequence>MKNVVGIINDTDIKQKLKDLTKARSTAAVPFGGRYRVIDFVLSNMANSGIKNVGIFTQSNNRSLLDHVDSGKEWNLLSKRDGLFILPPIFGYDQFTGNLGDIDHYYNHMDYLNRSRQEYVLISNSNIIYNMDYNGIEAFFHKKKADIVIVYRNQVENEKTNYRVLSLLLDNNERVHDMADARDKTLSPAVGLEIAFMKKSLFMQLIDDCIARGYRDFTKDALIKNLEKYKIFAYEHKGYAGKIDSIKTYYSHSMDLLDPKVWKDVFLSHGTISTKVKDEPPAKYQESAEVINSQMANGCHIAGRIENSILSRGVVVHKNARVRNSIIMQKGQIHEDAVIENAILDKDVVVTSGKQIIGDPEYPVVVEKKALI</sequence>
<evidence type="ECO:0000256" key="1">
    <source>
        <dbReference type="ARBA" id="ARBA00010443"/>
    </source>
</evidence>
<dbReference type="InterPro" id="IPR029044">
    <property type="entry name" value="Nucleotide-diphossugar_trans"/>
</dbReference>
<dbReference type="InterPro" id="IPR011832">
    <property type="entry name" value="GlgDAde_trans"/>
</dbReference>
<keyword evidence="5" id="KW-0548">Nucleotidyltransferase</keyword>
<dbReference type="Pfam" id="PF00483">
    <property type="entry name" value="NTP_transferase"/>
    <property type="match status" value="1"/>
</dbReference>
<dbReference type="PANTHER" id="PTHR43523">
    <property type="entry name" value="GLUCOSE-1-PHOSPHATE ADENYLYLTRANSFERASE-RELATED"/>
    <property type="match status" value="1"/>
</dbReference>
<dbReference type="STRING" id="69895.SAMN05192551_10450"/>
<evidence type="ECO:0000259" key="4">
    <source>
        <dbReference type="Pfam" id="PF24894"/>
    </source>
</evidence>
<reference evidence="6" key="1">
    <citation type="submission" date="2016-10" db="EMBL/GenBank/DDBJ databases">
        <authorList>
            <person name="Varghese N."/>
            <person name="Submissions S."/>
        </authorList>
    </citation>
    <scope>NUCLEOTIDE SEQUENCE [LARGE SCALE GENOMIC DNA]</scope>
    <source>
        <strain evidence="6">Z-7934</strain>
    </source>
</reference>
<dbReference type="Gene3D" id="3.90.550.10">
    <property type="entry name" value="Spore Coat Polysaccharide Biosynthesis Protein SpsA, Chain A"/>
    <property type="match status" value="1"/>
</dbReference>
<dbReference type="RefSeq" id="WP_093371411.1">
    <property type="nucleotide sequence ID" value="NZ_FOQA01000004.1"/>
</dbReference>
<dbReference type="InterPro" id="IPR056818">
    <property type="entry name" value="GlmU/GlgC-like_hexapep"/>
</dbReference>
<dbReference type="InterPro" id="IPR005835">
    <property type="entry name" value="NTP_transferase_dom"/>
</dbReference>
<dbReference type="InterPro" id="IPR011004">
    <property type="entry name" value="Trimer_LpxA-like_sf"/>
</dbReference>
<comment type="similarity">
    <text evidence="1">Belongs to the bacterial/plant glucose-1-phosphate adenylyltransferase family.</text>
</comment>
<dbReference type="Gene3D" id="2.160.10.10">
    <property type="entry name" value="Hexapeptide repeat proteins"/>
    <property type="match status" value="1"/>
</dbReference>
<dbReference type="OrthoDB" id="9801810at2"/>
<dbReference type="AlphaFoldDB" id="A0A1I3DPG5"/>
<keyword evidence="2" id="KW-0320">Glycogen biosynthesis</keyword>
<keyword evidence="5" id="KW-0808">Transferase</keyword>
<dbReference type="CDD" id="cd02508">
    <property type="entry name" value="ADP_Glucose_PP"/>
    <property type="match status" value="1"/>
</dbReference>
<dbReference type="EMBL" id="FOQA01000004">
    <property type="protein sequence ID" value="SFH88625.1"/>
    <property type="molecule type" value="Genomic_DNA"/>
</dbReference>
<dbReference type="Pfam" id="PF24894">
    <property type="entry name" value="Hexapep_GlmU"/>
    <property type="match status" value="1"/>
</dbReference>
<evidence type="ECO:0000313" key="5">
    <source>
        <dbReference type="EMBL" id="SFH88625.1"/>
    </source>
</evidence>
<protein>
    <submittedName>
        <fullName evidence="5">Glucose-1-phosphate adenylyltransferase</fullName>
    </submittedName>
</protein>
<proteinExistence type="inferred from homology"/>
<feature type="domain" description="Nucleotidyl transferase" evidence="3">
    <location>
        <begin position="16"/>
        <end position="166"/>
    </location>
</feature>
<dbReference type="GO" id="GO:0005978">
    <property type="term" value="P:glycogen biosynthetic process"/>
    <property type="evidence" value="ECO:0007669"/>
    <property type="project" value="UniProtKB-KW"/>
</dbReference>
<feature type="domain" description="Glucose-1-phosphate adenylyltransferase/Bifunctional protein GlmU-like C-terminal hexapeptide" evidence="4">
    <location>
        <begin position="285"/>
        <end position="360"/>
    </location>
</feature>
<organism evidence="5 6">
    <name type="scientific">Tindallia magadiensis</name>
    <dbReference type="NCBI Taxonomy" id="69895"/>
    <lineage>
        <taxon>Bacteria</taxon>
        <taxon>Bacillati</taxon>
        <taxon>Bacillota</taxon>
        <taxon>Clostridia</taxon>
        <taxon>Peptostreptococcales</taxon>
        <taxon>Tindalliaceae</taxon>
        <taxon>Tindallia</taxon>
    </lineage>
</organism>
<evidence type="ECO:0000259" key="3">
    <source>
        <dbReference type="Pfam" id="PF00483"/>
    </source>
</evidence>
<dbReference type="Proteomes" id="UP000199287">
    <property type="component" value="Unassembled WGS sequence"/>
</dbReference>
<dbReference type="SUPFAM" id="SSF51161">
    <property type="entry name" value="Trimeric LpxA-like enzymes"/>
    <property type="match status" value="1"/>
</dbReference>
<dbReference type="GO" id="GO:0008878">
    <property type="term" value="F:glucose-1-phosphate adenylyltransferase activity"/>
    <property type="evidence" value="ECO:0007669"/>
    <property type="project" value="InterPro"/>
</dbReference>
<dbReference type="PANTHER" id="PTHR43523:SF6">
    <property type="entry name" value="GLYCOGEN BIOSYNTHESIS PROTEIN GLGD"/>
    <property type="match status" value="1"/>
</dbReference>
<evidence type="ECO:0000313" key="6">
    <source>
        <dbReference type="Proteomes" id="UP000199287"/>
    </source>
</evidence>
<dbReference type="NCBIfam" id="TIGR02092">
    <property type="entry name" value="glgD"/>
    <property type="match status" value="1"/>
</dbReference>
<dbReference type="CDD" id="cd04651">
    <property type="entry name" value="LbH_G1P_AT_C"/>
    <property type="match status" value="1"/>
</dbReference>